<name>A0A8H6RLF3_9PEZI</name>
<dbReference type="SUPFAM" id="SSF81383">
    <property type="entry name" value="F-box domain"/>
    <property type="match status" value="1"/>
</dbReference>
<feature type="domain" description="F-box" evidence="1">
    <location>
        <begin position="13"/>
        <end position="53"/>
    </location>
</feature>
<dbReference type="Proteomes" id="UP000660729">
    <property type="component" value="Unassembled WGS sequence"/>
</dbReference>
<dbReference type="AlphaFoldDB" id="A0A8H6RLF3"/>
<dbReference type="InterPro" id="IPR036047">
    <property type="entry name" value="F-box-like_dom_sf"/>
</dbReference>
<proteinExistence type="predicted"/>
<dbReference type="EMBL" id="JABCIY010000109">
    <property type="protein sequence ID" value="KAF7192772.1"/>
    <property type="molecule type" value="Genomic_DNA"/>
</dbReference>
<reference evidence="2" key="1">
    <citation type="submission" date="2020-04" db="EMBL/GenBank/DDBJ databases">
        <title>Draft genome resource of the tomato pathogen Pseudocercospora fuligena.</title>
        <authorList>
            <person name="Zaccaron A."/>
        </authorList>
    </citation>
    <scope>NUCLEOTIDE SEQUENCE</scope>
    <source>
        <strain evidence="2">PF001</strain>
    </source>
</reference>
<evidence type="ECO:0000259" key="1">
    <source>
        <dbReference type="Pfam" id="PF12937"/>
    </source>
</evidence>
<evidence type="ECO:0000313" key="3">
    <source>
        <dbReference type="Proteomes" id="UP000660729"/>
    </source>
</evidence>
<protein>
    <recommendedName>
        <fullName evidence="1">F-box domain-containing protein</fullName>
    </recommendedName>
</protein>
<evidence type="ECO:0000313" key="2">
    <source>
        <dbReference type="EMBL" id="KAF7192772.1"/>
    </source>
</evidence>
<organism evidence="2 3">
    <name type="scientific">Pseudocercospora fuligena</name>
    <dbReference type="NCBI Taxonomy" id="685502"/>
    <lineage>
        <taxon>Eukaryota</taxon>
        <taxon>Fungi</taxon>
        <taxon>Dikarya</taxon>
        <taxon>Ascomycota</taxon>
        <taxon>Pezizomycotina</taxon>
        <taxon>Dothideomycetes</taxon>
        <taxon>Dothideomycetidae</taxon>
        <taxon>Mycosphaerellales</taxon>
        <taxon>Mycosphaerellaceae</taxon>
        <taxon>Pseudocercospora</taxon>
    </lineage>
</organism>
<accession>A0A8H6RLF3</accession>
<dbReference type="OrthoDB" id="3637343at2759"/>
<comment type="caution">
    <text evidence="2">The sequence shown here is derived from an EMBL/GenBank/DDBJ whole genome shotgun (WGS) entry which is preliminary data.</text>
</comment>
<keyword evidence="3" id="KW-1185">Reference proteome</keyword>
<dbReference type="InterPro" id="IPR001810">
    <property type="entry name" value="F-box_dom"/>
</dbReference>
<sequence>MSTAAQKVFGIVELLEKVLSGLDIKTLLHAQRVCKQWREVISGSKQLRRQLRFETIGAPVVGTQVFANNGAIIHLNPLALIIPETVTTDTIRSSDFERWLHAQASHRHMQISHPGAHRVEVSYLTESQDSLSRTSYHASDGVEKTHGTVTIGELVELLEKIGRRSAADRYGRTRIRVSSLNIDFDGDDWIDV</sequence>
<gene>
    <name evidence="2" type="ORF">HII31_05913</name>
</gene>
<dbReference type="Gene3D" id="1.20.1280.50">
    <property type="match status" value="1"/>
</dbReference>
<dbReference type="Pfam" id="PF12937">
    <property type="entry name" value="F-box-like"/>
    <property type="match status" value="1"/>
</dbReference>